<feature type="transmembrane region" description="Helical" evidence="7">
    <location>
        <begin position="309"/>
        <end position="331"/>
    </location>
</feature>
<dbReference type="Proteomes" id="UP000190064">
    <property type="component" value="Unassembled WGS sequence"/>
</dbReference>
<comment type="caution">
    <text evidence="8">The sequence shown here is derived from an EMBL/GenBank/DDBJ whole genome shotgun (WGS) entry which is preliminary data.</text>
</comment>
<evidence type="ECO:0000256" key="4">
    <source>
        <dbReference type="ARBA" id="ARBA00022692"/>
    </source>
</evidence>
<dbReference type="NCBIfam" id="TIGR00698">
    <property type="entry name" value="YeiH family putative sulfate export transporter"/>
    <property type="match status" value="1"/>
</dbReference>
<comment type="similarity">
    <text evidence="2">Belongs to the UPF0324 family.</text>
</comment>
<evidence type="ECO:0000313" key="8">
    <source>
        <dbReference type="EMBL" id="OOV87617.1"/>
    </source>
</evidence>
<comment type="subcellular location">
    <subcellularLocation>
        <location evidence="1">Cell membrane</location>
        <topology evidence="1">Multi-pass membrane protein</topology>
    </subcellularLocation>
</comment>
<dbReference type="GO" id="GO:0005886">
    <property type="term" value="C:plasma membrane"/>
    <property type="evidence" value="ECO:0007669"/>
    <property type="project" value="UniProtKB-SubCell"/>
</dbReference>
<evidence type="ECO:0000313" key="9">
    <source>
        <dbReference type="Proteomes" id="UP000190064"/>
    </source>
</evidence>
<feature type="transmembrane region" description="Helical" evidence="7">
    <location>
        <begin position="214"/>
        <end position="232"/>
    </location>
</feature>
<dbReference type="Pfam" id="PF03601">
    <property type="entry name" value="Cons_hypoth698"/>
    <property type="match status" value="1"/>
</dbReference>
<accession>A0A1T1HD20</accession>
<dbReference type="InterPro" id="IPR018383">
    <property type="entry name" value="UPF0324_pro"/>
</dbReference>
<dbReference type="RefSeq" id="WP_078318952.1">
    <property type="nucleotide sequence ID" value="NZ_FXTS01000002.1"/>
</dbReference>
<gene>
    <name evidence="8" type="ORF">BTA35_0206185</name>
</gene>
<dbReference type="PANTHER" id="PTHR30106:SF2">
    <property type="entry name" value="UPF0324 INNER MEMBRANE PROTEIN YEIH"/>
    <property type="match status" value="1"/>
</dbReference>
<feature type="transmembrane region" description="Helical" evidence="7">
    <location>
        <begin position="148"/>
        <end position="169"/>
    </location>
</feature>
<keyword evidence="3" id="KW-1003">Cell membrane</keyword>
<evidence type="ECO:0000256" key="2">
    <source>
        <dbReference type="ARBA" id="ARBA00007977"/>
    </source>
</evidence>
<name>A0A1T1HD20_OCELI</name>
<dbReference type="PANTHER" id="PTHR30106">
    <property type="entry name" value="INNER MEMBRANE PROTEIN YEIH-RELATED"/>
    <property type="match status" value="1"/>
</dbReference>
<sequence>MPFLFLITLLAITLAKHPFLIELGLGSLPLAILLGMISGALFRSIGFNQSASQPSRGSLFCQQKLLRLGIILLGFGLTFQQVAALGWQAFVIDVVIISLVLLVGITAGIRFLGMSRELAVLTSVGSAVCGAAAIMATEPVVKGGHRQVSVAVATVVLFGSLSLLIYPVLFNILHIAPEQFGIFIGSTVHEVAQAVAAGQTISPEALQTAIMTKLIRVLCLAPVVVTLGMLLFRDKQTSPDNNTKKLPITIPYFIIFFVLAVMANSLVSLPETAHDVIHFTSQFSLTIAMAAMGYNTHWSTLREAGLKPLLLAALLFVLLISAGLGLNLVLYT</sequence>
<keyword evidence="9" id="KW-1185">Reference proteome</keyword>
<feature type="transmembrane region" description="Helical" evidence="7">
    <location>
        <begin position="276"/>
        <end position="297"/>
    </location>
</feature>
<keyword evidence="5 7" id="KW-1133">Transmembrane helix</keyword>
<keyword evidence="6 7" id="KW-0472">Membrane</keyword>
<protein>
    <submittedName>
        <fullName evidence="8">Uncharacterized protein</fullName>
    </submittedName>
</protein>
<dbReference type="InterPro" id="IPR004630">
    <property type="entry name" value="UPF0324_YeiH-like"/>
</dbReference>
<reference evidence="8" key="1">
    <citation type="submission" date="2017-02" db="EMBL/GenBank/DDBJ databases">
        <title>Draft Genome Sequence of the Salt Water Bacterium Oceanospirillum linum ATCC 11336.</title>
        <authorList>
            <person name="Trachtenberg A.M."/>
            <person name="Carney J.G."/>
            <person name="Linnane J.D."/>
            <person name="Rheaume B.A."/>
            <person name="Pitts N.L."/>
            <person name="Mykles D.L."/>
            <person name="Maclea K.S."/>
        </authorList>
    </citation>
    <scope>NUCLEOTIDE SEQUENCE [LARGE SCALE GENOMIC DNA]</scope>
    <source>
        <strain evidence="8">ATCC 11336</strain>
    </source>
</reference>
<feature type="transmembrane region" description="Helical" evidence="7">
    <location>
        <begin position="65"/>
        <end position="83"/>
    </location>
</feature>
<evidence type="ECO:0000256" key="5">
    <source>
        <dbReference type="ARBA" id="ARBA00022989"/>
    </source>
</evidence>
<proteinExistence type="inferred from homology"/>
<evidence type="ECO:0000256" key="1">
    <source>
        <dbReference type="ARBA" id="ARBA00004651"/>
    </source>
</evidence>
<feature type="transmembrane region" description="Helical" evidence="7">
    <location>
        <begin position="118"/>
        <end position="136"/>
    </location>
</feature>
<dbReference type="AlphaFoldDB" id="A0A1T1HD20"/>
<evidence type="ECO:0000256" key="7">
    <source>
        <dbReference type="SAM" id="Phobius"/>
    </source>
</evidence>
<dbReference type="EMBL" id="MTSD02000002">
    <property type="protein sequence ID" value="OOV87617.1"/>
    <property type="molecule type" value="Genomic_DNA"/>
</dbReference>
<feature type="transmembrane region" description="Helical" evidence="7">
    <location>
        <begin position="25"/>
        <end position="45"/>
    </location>
</feature>
<dbReference type="STRING" id="966.BTA35_0206185"/>
<feature type="transmembrane region" description="Helical" evidence="7">
    <location>
        <begin position="89"/>
        <end position="111"/>
    </location>
</feature>
<feature type="transmembrane region" description="Helical" evidence="7">
    <location>
        <begin position="252"/>
        <end position="269"/>
    </location>
</feature>
<evidence type="ECO:0000256" key="6">
    <source>
        <dbReference type="ARBA" id="ARBA00023136"/>
    </source>
</evidence>
<organism evidence="8 9">
    <name type="scientific">Oceanospirillum linum</name>
    <dbReference type="NCBI Taxonomy" id="966"/>
    <lineage>
        <taxon>Bacteria</taxon>
        <taxon>Pseudomonadati</taxon>
        <taxon>Pseudomonadota</taxon>
        <taxon>Gammaproteobacteria</taxon>
        <taxon>Oceanospirillales</taxon>
        <taxon>Oceanospirillaceae</taxon>
        <taxon>Oceanospirillum</taxon>
    </lineage>
</organism>
<keyword evidence="4 7" id="KW-0812">Transmembrane</keyword>
<evidence type="ECO:0000256" key="3">
    <source>
        <dbReference type="ARBA" id="ARBA00022475"/>
    </source>
</evidence>